<dbReference type="Proteomes" id="UP000016930">
    <property type="component" value="Unassembled WGS sequence"/>
</dbReference>
<proteinExistence type="predicted"/>
<keyword evidence="2" id="KW-0812">Transmembrane</keyword>
<keyword evidence="5" id="KW-1185">Reference proteome</keyword>
<keyword evidence="2" id="KW-0472">Membrane</keyword>
<evidence type="ECO:0000256" key="1">
    <source>
        <dbReference type="SAM" id="MobiDB-lite"/>
    </source>
</evidence>
<feature type="chain" id="PRO_5004022900" evidence="3">
    <location>
        <begin position="23"/>
        <end position="457"/>
    </location>
</feature>
<dbReference type="EMBL" id="KB445793">
    <property type="protein sequence ID" value="EMD39544.1"/>
    <property type="molecule type" value="Genomic_DNA"/>
</dbReference>
<keyword evidence="2" id="KW-1133">Transmembrane helix</keyword>
<dbReference type="OrthoDB" id="3245657at2759"/>
<evidence type="ECO:0000256" key="3">
    <source>
        <dbReference type="SAM" id="SignalP"/>
    </source>
</evidence>
<feature type="transmembrane region" description="Helical" evidence="2">
    <location>
        <begin position="316"/>
        <end position="337"/>
    </location>
</feature>
<sequence length="457" mass="47780">MLHIIVRLGVLAAAVFIPCTQSSPQNITADDFYGDPATGEQFSYVGSWNVGQDCTGCLAQPDSSMTYNGTWHDGTTDATSFMSASFTFSGTAVWVYGVLIQAGINTSGFNTRTNLSFLIDNVPIWNLMIPPSTDDEAEPSYRYNVLLFHQDSLSAETHSFTLVNGMKALVILDYLVYTTFDEGSTDSAPVPVRPPATTFIPFASSTSPLSNSPSSTSPSSTFPSSTSPSSTSPSSTSPSGPSALTTFAASSLPSTSVSGPVTSTYASNSTPSNFGSISFSTPSASAHNTSASNTTSSSDSTETASAFSAKSGHSHVVLIAVLTTVGVMLVLIIIGAMQYWRKWPWNHVTTEESVVTNPPADLLPAMRTSLASSIVVEIQSAGEDPFSDVGANTVSTIVAESGSADGDTSQRGSASLPPSYEEIVARRARTPAFQPVSATPVQEVTSGYAAYLGVGKR</sequence>
<protein>
    <submittedName>
        <fullName evidence="4">Uncharacterized protein</fullName>
    </submittedName>
</protein>
<organism evidence="4 5">
    <name type="scientific">Ceriporiopsis subvermispora (strain B)</name>
    <name type="common">White-rot fungus</name>
    <name type="synonym">Gelatoporia subvermispora</name>
    <dbReference type="NCBI Taxonomy" id="914234"/>
    <lineage>
        <taxon>Eukaryota</taxon>
        <taxon>Fungi</taxon>
        <taxon>Dikarya</taxon>
        <taxon>Basidiomycota</taxon>
        <taxon>Agaricomycotina</taxon>
        <taxon>Agaricomycetes</taxon>
        <taxon>Polyporales</taxon>
        <taxon>Gelatoporiaceae</taxon>
        <taxon>Gelatoporia</taxon>
    </lineage>
</organism>
<dbReference type="HOGENOM" id="CLU_598513_0_0_1"/>
<evidence type="ECO:0000313" key="4">
    <source>
        <dbReference type="EMBL" id="EMD39544.1"/>
    </source>
</evidence>
<dbReference type="Gene3D" id="2.60.120.260">
    <property type="entry name" value="Galactose-binding domain-like"/>
    <property type="match status" value="1"/>
</dbReference>
<feature type="signal peptide" evidence="3">
    <location>
        <begin position="1"/>
        <end position="22"/>
    </location>
</feature>
<feature type="region of interest" description="Disordered" evidence="1">
    <location>
        <begin position="203"/>
        <end position="243"/>
    </location>
</feature>
<keyword evidence="3" id="KW-0732">Signal</keyword>
<reference evidence="4 5" key="1">
    <citation type="journal article" date="2012" name="Proc. Natl. Acad. Sci. U.S.A.">
        <title>Comparative genomics of Ceriporiopsis subvermispora and Phanerochaete chrysosporium provide insight into selective ligninolysis.</title>
        <authorList>
            <person name="Fernandez-Fueyo E."/>
            <person name="Ruiz-Duenas F.J."/>
            <person name="Ferreira P."/>
            <person name="Floudas D."/>
            <person name="Hibbett D.S."/>
            <person name="Canessa P."/>
            <person name="Larrondo L.F."/>
            <person name="James T.Y."/>
            <person name="Seelenfreund D."/>
            <person name="Lobos S."/>
            <person name="Polanco R."/>
            <person name="Tello M."/>
            <person name="Honda Y."/>
            <person name="Watanabe T."/>
            <person name="Watanabe T."/>
            <person name="Ryu J.S."/>
            <person name="Kubicek C.P."/>
            <person name="Schmoll M."/>
            <person name="Gaskell J."/>
            <person name="Hammel K.E."/>
            <person name="St John F.J."/>
            <person name="Vanden Wymelenberg A."/>
            <person name="Sabat G."/>
            <person name="Splinter BonDurant S."/>
            <person name="Syed K."/>
            <person name="Yadav J.S."/>
            <person name="Doddapaneni H."/>
            <person name="Subramanian V."/>
            <person name="Lavin J.L."/>
            <person name="Oguiza J.A."/>
            <person name="Perez G."/>
            <person name="Pisabarro A.G."/>
            <person name="Ramirez L."/>
            <person name="Santoyo F."/>
            <person name="Master E."/>
            <person name="Coutinho P.M."/>
            <person name="Henrissat B."/>
            <person name="Lombard V."/>
            <person name="Magnuson J.K."/>
            <person name="Kuees U."/>
            <person name="Hori C."/>
            <person name="Igarashi K."/>
            <person name="Samejima M."/>
            <person name="Held B.W."/>
            <person name="Barry K.W."/>
            <person name="LaButti K.M."/>
            <person name="Lapidus A."/>
            <person name="Lindquist E.A."/>
            <person name="Lucas S.M."/>
            <person name="Riley R."/>
            <person name="Salamov A.A."/>
            <person name="Hoffmeister D."/>
            <person name="Schwenk D."/>
            <person name="Hadar Y."/>
            <person name="Yarden O."/>
            <person name="de Vries R.P."/>
            <person name="Wiebenga A."/>
            <person name="Stenlid J."/>
            <person name="Eastwood D."/>
            <person name="Grigoriev I.V."/>
            <person name="Berka R.M."/>
            <person name="Blanchette R.A."/>
            <person name="Kersten P."/>
            <person name="Martinez A.T."/>
            <person name="Vicuna R."/>
            <person name="Cullen D."/>
        </authorList>
    </citation>
    <scope>NUCLEOTIDE SEQUENCE [LARGE SCALE GENOMIC DNA]</scope>
    <source>
        <strain evidence="4 5">B</strain>
    </source>
</reference>
<name>M2PSB7_CERS8</name>
<evidence type="ECO:0000313" key="5">
    <source>
        <dbReference type="Proteomes" id="UP000016930"/>
    </source>
</evidence>
<dbReference type="AlphaFoldDB" id="M2PSB7"/>
<dbReference type="STRING" id="914234.M2PSB7"/>
<feature type="compositionally biased region" description="Low complexity" evidence="1">
    <location>
        <begin position="204"/>
        <end position="242"/>
    </location>
</feature>
<evidence type="ECO:0000256" key="2">
    <source>
        <dbReference type="SAM" id="Phobius"/>
    </source>
</evidence>
<accession>M2PSB7</accession>
<gene>
    <name evidence="4" type="ORF">CERSUDRAFT_92042</name>
</gene>